<feature type="compositionally biased region" description="Basic and acidic residues" evidence="6">
    <location>
        <begin position="343"/>
        <end position="362"/>
    </location>
</feature>
<dbReference type="InterPro" id="IPR017452">
    <property type="entry name" value="GPCR_Rhodpsn_7TM"/>
</dbReference>
<evidence type="ECO:0000256" key="1">
    <source>
        <dbReference type="ARBA" id="ARBA00004370"/>
    </source>
</evidence>
<feature type="transmembrane region" description="Helical" evidence="7">
    <location>
        <begin position="237"/>
        <end position="259"/>
    </location>
</feature>
<proteinExistence type="inferred from homology"/>
<feature type="transmembrane region" description="Helical" evidence="7">
    <location>
        <begin position="87"/>
        <end position="111"/>
    </location>
</feature>
<feature type="transmembrane region" description="Helical" evidence="7">
    <location>
        <begin position="13"/>
        <end position="34"/>
    </location>
</feature>
<evidence type="ECO:0000256" key="5">
    <source>
        <dbReference type="RuleBase" id="RU000688"/>
    </source>
</evidence>
<organism evidence="9 10">
    <name type="scientific">Rotaria magnacalcarata</name>
    <dbReference type="NCBI Taxonomy" id="392030"/>
    <lineage>
        <taxon>Eukaryota</taxon>
        <taxon>Metazoa</taxon>
        <taxon>Spiralia</taxon>
        <taxon>Gnathifera</taxon>
        <taxon>Rotifera</taxon>
        <taxon>Eurotatoria</taxon>
        <taxon>Bdelloidea</taxon>
        <taxon>Philodinida</taxon>
        <taxon>Philodinidae</taxon>
        <taxon>Rotaria</taxon>
    </lineage>
</organism>
<dbReference type="PRINTS" id="PR00237">
    <property type="entry name" value="GPCRRHODOPSN"/>
</dbReference>
<feature type="transmembrane region" description="Helical" evidence="7">
    <location>
        <begin position="123"/>
        <end position="144"/>
    </location>
</feature>
<evidence type="ECO:0000259" key="8">
    <source>
        <dbReference type="PROSITE" id="PS50262"/>
    </source>
</evidence>
<feature type="region of interest" description="Disordered" evidence="6">
    <location>
        <begin position="320"/>
        <end position="362"/>
    </location>
</feature>
<dbReference type="InterPro" id="IPR000276">
    <property type="entry name" value="GPCR_Rhodpsn"/>
</dbReference>
<dbReference type="AlphaFoldDB" id="A0A816P8H6"/>
<keyword evidence="5" id="KW-0807">Transducer</keyword>
<name>A0A816P8H6_9BILA</name>
<dbReference type="Pfam" id="PF00001">
    <property type="entry name" value="7tm_1"/>
    <property type="match status" value="1"/>
</dbReference>
<keyword evidence="4 7" id="KW-0472">Membrane</keyword>
<comment type="caution">
    <text evidence="9">The sequence shown here is derived from an EMBL/GenBank/DDBJ whole genome shotgun (WGS) entry which is preliminary data.</text>
</comment>
<accession>A0A816P8H6</accession>
<keyword evidence="5" id="KW-0675">Receptor</keyword>
<dbReference type="Proteomes" id="UP000663824">
    <property type="component" value="Unassembled WGS sequence"/>
</dbReference>
<gene>
    <name evidence="9" type="ORF">MBJ925_LOCUS11942</name>
</gene>
<dbReference type="PANTHER" id="PTHR46641">
    <property type="entry name" value="FMRFAMIDE RECEPTOR-RELATED"/>
    <property type="match status" value="1"/>
</dbReference>
<dbReference type="CDD" id="cd14978">
    <property type="entry name" value="7tmA_FMRFamide_R-like"/>
    <property type="match status" value="1"/>
</dbReference>
<evidence type="ECO:0000256" key="4">
    <source>
        <dbReference type="ARBA" id="ARBA00023136"/>
    </source>
</evidence>
<evidence type="ECO:0000256" key="2">
    <source>
        <dbReference type="ARBA" id="ARBA00022692"/>
    </source>
</evidence>
<evidence type="ECO:0000256" key="3">
    <source>
        <dbReference type="ARBA" id="ARBA00022989"/>
    </source>
</evidence>
<dbReference type="GO" id="GO:0004930">
    <property type="term" value="F:G protein-coupled receptor activity"/>
    <property type="evidence" value="ECO:0007669"/>
    <property type="project" value="UniProtKB-KW"/>
</dbReference>
<dbReference type="PROSITE" id="PS00237">
    <property type="entry name" value="G_PROTEIN_RECEP_F1_1"/>
    <property type="match status" value="1"/>
</dbReference>
<sequence length="362" mass="42403">MRHSIVRAGLLRVFYPCLMIFGTIGNILCLKILLHKRFRRQSTCQYLCILAVIDIIFIHMRSARFLYRHIYHVDVRNVSLWICRTYIFLSSTLSHLASWILVIVSFDRYFIIKKLFSRRHVGWSVTNSTCVLILAVSLLNIYYFRILGTEMVMNMPNAQKTNNISNETVAQITRFVCIAHSPFKEFFHLYVPIFDLLFVAIIPFCLMTFTNIGIIRKTMRSNMLCITSRKQKRNNRVTIMLLSVILAFMLLTCPSVIYICLNRLKKSTAISNTKLVVLDLLESLWYTKHALNFVLYTLSGQDFRREFFKLLHCYRRKPSHPSINQQNDHNDDVTTYLRPQTGQKDKTELTTKSSQKDDLSVN</sequence>
<dbReference type="EMBL" id="CAJNRE010005415">
    <property type="protein sequence ID" value="CAF2044843.1"/>
    <property type="molecule type" value="Genomic_DNA"/>
</dbReference>
<dbReference type="GO" id="GO:0016020">
    <property type="term" value="C:membrane"/>
    <property type="evidence" value="ECO:0007669"/>
    <property type="project" value="UniProtKB-SubCell"/>
</dbReference>
<keyword evidence="2 5" id="KW-0812">Transmembrane</keyword>
<keyword evidence="5" id="KW-0297">G-protein coupled receptor</keyword>
<keyword evidence="3 7" id="KW-1133">Transmembrane helix</keyword>
<dbReference type="PANTHER" id="PTHR46641:SF25">
    <property type="entry name" value="CNMAMIDE RECEPTOR-RELATED"/>
    <property type="match status" value="1"/>
</dbReference>
<protein>
    <recommendedName>
        <fullName evidence="8">G-protein coupled receptors family 1 profile domain-containing protein</fullName>
    </recommendedName>
</protein>
<dbReference type="Gene3D" id="1.20.1070.10">
    <property type="entry name" value="Rhodopsin 7-helix transmembrane proteins"/>
    <property type="match status" value="1"/>
</dbReference>
<feature type="domain" description="G-protein coupled receptors family 1 profile" evidence="8">
    <location>
        <begin position="25"/>
        <end position="296"/>
    </location>
</feature>
<evidence type="ECO:0000256" key="6">
    <source>
        <dbReference type="SAM" id="MobiDB-lite"/>
    </source>
</evidence>
<feature type="transmembrane region" description="Helical" evidence="7">
    <location>
        <begin position="46"/>
        <end position="67"/>
    </location>
</feature>
<evidence type="ECO:0000313" key="10">
    <source>
        <dbReference type="Proteomes" id="UP000663824"/>
    </source>
</evidence>
<reference evidence="9" key="1">
    <citation type="submission" date="2021-02" db="EMBL/GenBank/DDBJ databases">
        <authorList>
            <person name="Nowell W R."/>
        </authorList>
    </citation>
    <scope>NUCLEOTIDE SEQUENCE</scope>
</reference>
<feature type="transmembrane region" description="Helical" evidence="7">
    <location>
        <begin position="189"/>
        <end position="216"/>
    </location>
</feature>
<dbReference type="InterPro" id="IPR052954">
    <property type="entry name" value="GPCR-Ligand_Int"/>
</dbReference>
<dbReference type="SUPFAM" id="SSF81321">
    <property type="entry name" value="Family A G protein-coupled receptor-like"/>
    <property type="match status" value="1"/>
</dbReference>
<evidence type="ECO:0000256" key="7">
    <source>
        <dbReference type="SAM" id="Phobius"/>
    </source>
</evidence>
<dbReference type="PROSITE" id="PS50262">
    <property type="entry name" value="G_PROTEIN_RECEP_F1_2"/>
    <property type="match status" value="1"/>
</dbReference>
<evidence type="ECO:0000313" key="9">
    <source>
        <dbReference type="EMBL" id="CAF2044843.1"/>
    </source>
</evidence>
<comment type="subcellular location">
    <subcellularLocation>
        <location evidence="1">Membrane</location>
    </subcellularLocation>
</comment>
<comment type="similarity">
    <text evidence="5">Belongs to the G-protein coupled receptor 1 family.</text>
</comment>